<comment type="caution">
    <text evidence="2">The sequence shown here is derived from an EMBL/GenBank/DDBJ whole genome shotgun (WGS) entry which is preliminary data.</text>
</comment>
<evidence type="ECO:0000256" key="1">
    <source>
        <dbReference type="SAM" id="MobiDB-lite"/>
    </source>
</evidence>
<dbReference type="Proteomes" id="UP000663852">
    <property type="component" value="Unassembled WGS sequence"/>
</dbReference>
<protein>
    <submittedName>
        <fullName evidence="2">Uncharacterized protein</fullName>
    </submittedName>
</protein>
<evidence type="ECO:0000313" key="3">
    <source>
        <dbReference type="EMBL" id="CAF1253830.1"/>
    </source>
</evidence>
<evidence type="ECO:0000313" key="4">
    <source>
        <dbReference type="Proteomes" id="UP000663828"/>
    </source>
</evidence>
<sequence>MGSRFGRIRAATDPFYTPVPPPTAYQTVYDPSGGLGAYDPSGGYEYVPTRTMGNLYRGSVVPQPSRYGGLYAQGLNQIPGAPPWNYGNYYLGNTTMQMMPNMVANFYCVPQSSNMPSMPCCMPQSYSMPMNAPMVAAATALPIAFNPLVQGMYPSASMNPVNWMTPSSFMSALTSGPMPYRPPAYQFPSNVGMVMTIPYGTPNPLISAPAYNMRTPSYSYAPQSSCCSYYQCCPPSSPSAMSPPVTYYPHPVSVPQQYPVPYAAPFPIPNIQQVPVVRPIPVIAPPVVANIQQPLPLPYTEALQPSQGAYTNGVIAQPTVLTSHYDASQNLSTFNESTRGTLPVYNPSDRSNSLIGQPILSSFSSISSDRYRRYLPSIPRSSFTHNDIYSTMPRSDPIIPPILYGELISDSGWLPKDTELPMYPAILGKKKHKKRPSFGNETFKPLTNTNSHRVSFLTRRRRHHSGSSASEYDCTICQEQRGKSRLRKYYGSSTLSSLLSSAKNAGHRLLSSNDSVPSSALYSPPTLEKEDYKSHTRNSISKRSKKKSSSSDRSTSPILLRKSSLRNSRQNMTIHEVDEEQEQEQEQEKPETKLSDDNDSSLEKSEQQTSQISLLSKDE</sequence>
<feature type="compositionally biased region" description="Polar residues" evidence="1">
    <location>
        <begin position="607"/>
        <end position="619"/>
    </location>
</feature>
<feature type="compositionally biased region" description="Polar residues" evidence="1">
    <location>
        <begin position="510"/>
        <end position="521"/>
    </location>
</feature>
<accession>A0A813QCA0</accession>
<dbReference type="OrthoDB" id="10065183at2759"/>
<reference evidence="2" key="1">
    <citation type="submission" date="2021-02" db="EMBL/GenBank/DDBJ databases">
        <authorList>
            <person name="Nowell W R."/>
        </authorList>
    </citation>
    <scope>NUCLEOTIDE SEQUENCE</scope>
</reference>
<gene>
    <name evidence="2" type="ORF">EDS130_LOCUS3016</name>
    <name evidence="3" type="ORF">XAT740_LOCUS26406</name>
</gene>
<dbReference type="EMBL" id="CAJNOJ010000007">
    <property type="protein sequence ID" value="CAF0765257.1"/>
    <property type="molecule type" value="Genomic_DNA"/>
</dbReference>
<evidence type="ECO:0000313" key="2">
    <source>
        <dbReference type="EMBL" id="CAF0765257.1"/>
    </source>
</evidence>
<feature type="region of interest" description="Disordered" evidence="1">
    <location>
        <begin position="509"/>
        <end position="619"/>
    </location>
</feature>
<dbReference type="AlphaFoldDB" id="A0A813QCA0"/>
<proteinExistence type="predicted"/>
<dbReference type="Proteomes" id="UP000663828">
    <property type="component" value="Unassembled WGS sequence"/>
</dbReference>
<keyword evidence="4" id="KW-1185">Reference proteome</keyword>
<dbReference type="EMBL" id="CAJNOR010002145">
    <property type="protein sequence ID" value="CAF1253830.1"/>
    <property type="molecule type" value="Genomic_DNA"/>
</dbReference>
<feature type="region of interest" description="Disordered" evidence="1">
    <location>
        <begin position="431"/>
        <end position="463"/>
    </location>
</feature>
<organism evidence="2 5">
    <name type="scientific">Adineta ricciae</name>
    <name type="common">Rotifer</name>
    <dbReference type="NCBI Taxonomy" id="249248"/>
    <lineage>
        <taxon>Eukaryota</taxon>
        <taxon>Metazoa</taxon>
        <taxon>Spiralia</taxon>
        <taxon>Gnathifera</taxon>
        <taxon>Rotifera</taxon>
        <taxon>Eurotatoria</taxon>
        <taxon>Bdelloidea</taxon>
        <taxon>Adinetida</taxon>
        <taxon>Adinetidae</taxon>
        <taxon>Adineta</taxon>
    </lineage>
</organism>
<name>A0A813QCA0_ADIRI</name>
<evidence type="ECO:0000313" key="5">
    <source>
        <dbReference type="Proteomes" id="UP000663852"/>
    </source>
</evidence>
<feature type="compositionally biased region" description="Basic and acidic residues" evidence="1">
    <location>
        <begin position="586"/>
        <end position="606"/>
    </location>
</feature>